<feature type="transmembrane region" description="Helical" evidence="5">
    <location>
        <begin position="16"/>
        <end position="36"/>
    </location>
</feature>
<keyword evidence="8" id="KW-1185">Reference proteome</keyword>
<comment type="caution">
    <text evidence="7">The sequence shown here is derived from an EMBL/GenBank/DDBJ whole genome shotgun (WGS) entry which is preliminary data.</text>
</comment>
<dbReference type="Gene3D" id="3.40.1710.10">
    <property type="entry name" value="abc type-2 transporter like domain"/>
    <property type="match status" value="1"/>
</dbReference>
<evidence type="ECO:0000256" key="3">
    <source>
        <dbReference type="ARBA" id="ARBA00022989"/>
    </source>
</evidence>
<dbReference type="SUPFAM" id="SSF58104">
    <property type="entry name" value="Methyl-accepting chemotaxis protein (MCP) signaling domain"/>
    <property type="match status" value="1"/>
</dbReference>
<dbReference type="PANTHER" id="PTHR43077:SF5">
    <property type="entry name" value="PHAGE INFECTION PROTEIN"/>
    <property type="match status" value="1"/>
</dbReference>
<dbReference type="InterPro" id="IPR013525">
    <property type="entry name" value="ABC2_TM"/>
</dbReference>
<evidence type="ECO:0000256" key="5">
    <source>
        <dbReference type="SAM" id="Phobius"/>
    </source>
</evidence>
<evidence type="ECO:0000256" key="4">
    <source>
        <dbReference type="ARBA" id="ARBA00023136"/>
    </source>
</evidence>
<dbReference type="NCBIfam" id="TIGR03057">
    <property type="entry name" value="xxxLxxG_by_4"/>
    <property type="match status" value="7"/>
</dbReference>
<feature type="domain" description="ABC-2 type transporter transmembrane" evidence="6">
    <location>
        <begin position="686"/>
        <end position="947"/>
    </location>
</feature>
<feature type="transmembrane region" description="Helical" evidence="5">
    <location>
        <begin position="872"/>
        <end position="891"/>
    </location>
</feature>
<dbReference type="InterPro" id="IPR017500">
    <property type="entry name" value="Phage_infect_YhgE_N"/>
</dbReference>
<feature type="transmembrane region" description="Helical" evidence="5">
    <location>
        <begin position="773"/>
        <end position="793"/>
    </location>
</feature>
<keyword evidence="2 5" id="KW-0812">Transmembrane</keyword>
<dbReference type="Gene3D" id="1.10.287.950">
    <property type="entry name" value="Methyl-accepting chemotaxis protein"/>
    <property type="match status" value="2"/>
</dbReference>
<sequence length="974" mass="100984">MKMVQNEFKFIAKNKIILISLIAIMIIPFLYSIFFLKSVWDPYGSTGNLPVAVVNNDVPTTYEGQKLNAGKDLVKELKKNDQIGWRFVSAKKAKQGLKDKEYYTVITLPKNFSANAATVLDKHPKKMQINYKTNDSLNFIAEVISEAGAKQVNAELRETVTKSYAKVMFKQVKTAGKGFTTAAKGAKKLTDGSITLADGLNTYTAGVDKVNDGVMTMKTSVVPLSDGVKKLADGSKALDTGLQTLNGKTGTLASGASQLNSGASQLNTGLQTLNSKTGALSTGVTQLNSGASQLNGGLNKLTANSDALNDGVDTLDGGVSQLLAGSSQLTAGLVAASNGIDKKLPQKEEITKLVGGLGSIDSGIQQMDQELNHSSMPDIDAAGITSGLMNIKNNSKNTGNLLQSTGASLGNINTKLFDQTNTNSAAVNLGKTKAELEQISSLVQSSGATDAEKAKIMALVGSAGASTQAVGTQLTSAGSDAANIKTNLGLIGADTASNGESLKTISSQMQTIQALIPKLTSLKAGVAALASDDPENGGHTALVQAQGAITQLVSGLETVNAGLKQTGSTPNTMGAIQASSTINAGLKQVQVGLKGTTGKLGLVPGLLTYTNGVASAQAGSTQLAAGTTQLNGQVPALTGGIGQLASGSSQLAAGTAQLNSQVPQLTSGVSQLATGSTTLNGGLVQLNGKIPTLTSGVDQLADGTSQLAANSTKLNSGATQLKNGNKTLTTGLNTGANKVNSIKLTNSTADMFAAPSDLKHSNYSYVPNYGHALAPYVLSLALFVGAIVFNFAYPIRKISMEGQSATAWFLSKIAVGAIVAIGMGLIEPALMMVAGLNVDHPAQLFLISVTFALTSMAIIMFLSMAFDNPGRFLAMVLLMLQLGGSGGTFPMEITNHFYNVIHPFLPMSYSILGFRQAITSGLGNGQIVQTFFVLLLFIAIALVLLWISMTHLQKIGQAGISQLDDNQKLQDVEK</sequence>
<evidence type="ECO:0000256" key="2">
    <source>
        <dbReference type="ARBA" id="ARBA00022692"/>
    </source>
</evidence>
<dbReference type="AlphaFoldDB" id="A0A2N9DW83"/>
<dbReference type="GO" id="GO:0140359">
    <property type="term" value="F:ABC-type transporter activity"/>
    <property type="evidence" value="ECO:0007669"/>
    <property type="project" value="InterPro"/>
</dbReference>
<feature type="transmembrane region" description="Helical" evidence="5">
    <location>
        <begin position="845"/>
        <end position="865"/>
    </location>
</feature>
<feature type="transmembrane region" description="Helical" evidence="5">
    <location>
        <begin position="805"/>
        <end position="825"/>
    </location>
</feature>
<evidence type="ECO:0000313" key="7">
    <source>
        <dbReference type="EMBL" id="SPC38804.1"/>
    </source>
</evidence>
<evidence type="ECO:0000313" key="8">
    <source>
        <dbReference type="Proteomes" id="UP000238739"/>
    </source>
</evidence>
<protein>
    <submittedName>
        <fullName evidence="7">Autotransport protein</fullName>
    </submittedName>
</protein>
<dbReference type="InterPro" id="IPR051328">
    <property type="entry name" value="T7SS_ABC-Transporter"/>
</dbReference>
<dbReference type="Pfam" id="PF12698">
    <property type="entry name" value="ABC2_membrane_3"/>
    <property type="match status" value="2"/>
</dbReference>
<reference evidence="7" key="1">
    <citation type="submission" date="2018-01" db="EMBL/GenBank/DDBJ databases">
        <authorList>
            <person name="Chaillou S."/>
        </authorList>
    </citation>
    <scope>NUCLEOTIDE SEQUENCE [LARGE SCALE GENOMIC DNA]</scope>
    <source>
        <strain evidence="7">MFPC41A2801</strain>
    </source>
</reference>
<keyword evidence="3 5" id="KW-1133">Transmembrane helix</keyword>
<name>A0A2N9DW83_9LACO</name>
<proteinExistence type="predicted"/>
<dbReference type="NCBIfam" id="TIGR03061">
    <property type="entry name" value="pip_yhgE_Nterm"/>
    <property type="match status" value="1"/>
</dbReference>
<accession>A0A2N9DW83</accession>
<gene>
    <name evidence="7" type="ORF">LFUMFP_30007</name>
</gene>
<evidence type="ECO:0000259" key="6">
    <source>
        <dbReference type="Pfam" id="PF12698"/>
    </source>
</evidence>
<dbReference type="GO" id="GO:0016020">
    <property type="term" value="C:membrane"/>
    <property type="evidence" value="ECO:0007669"/>
    <property type="project" value="UniProtKB-SubCell"/>
</dbReference>
<dbReference type="RefSeq" id="WP_106482840.1">
    <property type="nucleotide sequence ID" value="NZ_LT984417.1"/>
</dbReference>
<evidence type="ECO:0000256" key="1">
    <source>
        <dbReference type="ARBA" id="ARBA00004141"/>
    </source>
</evidence>
<dbReference type="InterPro" id="IPR017501">
    <property type="entry name" value="Phage_infect_YhgE_C"/>
</dbReference>
<organism evidence="7 8">
    <name type="scientific">Latilactobacillus fuchuensis</name>
    <dbReference type="NCBI Taxonomy" id="164393"/>
    <lineage>
        <taxon>Bacteria</taxon>
        <taxon>Bacillati</taxon>
        <taxon>Bacillota</taxon>
        <taxon>Bacilli</taxon>
        <taxon>Lactobacillales</taxon>
        <taxon>Lactobacillaceae</taxon>
        <taxon>Latilactobacillus</taxon>
    </lineage>
</organism>
<comment type="subcellular location">
    <subcellularLocation>
        <location evidence="1">Membrane</location>
        <topology evidence="1">Multi-pass membrane protein</topology>
    </subcellularLocation>
</comment>
<dbReference type="Proteomes" id="UP000238739">
    <property type="component" value="Unassembled WGS sequence"/>
</dbReference>
<dbReference type="EMBL" id="OGVC01000023">
    <property type="protein sequence ID" value="SPC38804.1"/>
    <property type="molecule type" value="Genomic_DNA"/>
</dbReference>
<keyword evidence="4 5" id="KW-0472">Membrane</keyword>
<dbReference type="NCBIfam" id="TIGR03062">
    <property type="entry name" value="pip_yhgE_Cterm"/>
    <property type="match status" value="1"/>
</dbReference>
<feature type="domain" description="ABC-2 type transporter transmembrane" evidence="6">
    <location>
        <begin position="21"/>
        <end position="165"/>
    </location>
</feature>
<dbReference type="PANTHER" id="PTHR43077">
    <property type="entry name" value="TRANSPORT PERMEASE YVFS-RELATED"/>
    <property type="match status" value="1"/>
</dbReference>
<feature type="transmembrane region" description="Helical" evidence="5">
    <location>
        <begin position="927"/>
        <end position="947"/>
    </location>
</feature>
<dbReference type="InterPro" id="IPR023908">
    <property type="entry name" value="xxxLxxG_rpt"/>
</dbReference>